<organism evidence="6 7">
    <name type="scientific">Periplaneta americana</name>
    <name type="common">American cockroach</name>
    <name type="synonym">Blatta americana</name>
    <dbReference type="NCBI Taxonomy" id="6978"/>
    <lineage>
        <taxon>Eukaryota</taxon>
        <taxon>Metazoa</taxon>
        <taxon>Ecdysozoa</taxon>
        <taxon>Arthropoda</taxon>
        <taxon>Hexapoda</taxon>
        <taxon>Insecta</taxon>
        <taxon>Pterygota</taxon>
        <taxon>Neoptera</taxon>
        <taxon>Polyneoptera</taxon>
        <taxon>Dictyoptera</taxon>
        <taxon>Blattodea</taxon>
        <taxon>Blattoidea</taxon>
        <taxon>Blattidae</taxon>
        <taxon>Blattinae</taxon>
        <taxon>Periplaneta</taxon>
    </lineage>
</organism>
<keyword evidence="4" id="KW-0560">Oxidoreductase</keyword>
<dbReference type="Proteomes" id="UP001148838">
    <property type="component" value="Unassembled WGS sequence"/>
</dbReference>
<comment type="cofactor">
    <cofactor evidence="1">
        <name>L-ascorbate</name>
        <dbReference type="ChEBI" id="CHEBI:38290"/>
    </cofactor>
</comment>
<evidence type="ECO:0000313" key="6">
    <source>
        <dbReference type="EMBL" id="KAJ4446858.1"/>
    </source>
</evidence>
<dbReference type="Pfam" id="PF02668">
    <property type="entry name" value="TauD"/>
    <property type="match status" value="1"/>
</dbReference>
<evidence type="ECO:0000313" key="7">
    <source>
        <dbReference type="Proteomes" id="UP001148838"/>
    </source>
</evidence>
<evidence type="ECO:0000256" key="1">
    <source>
        <dbReference type="ARBA" id="ARBA00001961"/>
    </source>
</evidence>
<dbReference type="InterPro" id="IPR042098">
    <property type="entry name" value="TauD-like_sf"/>
</dbReference>
<dbReference type="SUPFAM" id="SSF51197">
    <property type="entry name" value="Clavaminate synthase-like"/>
    <property type="match status" value="1"/>
</dbReference>
<name>A0ABQ8TKQ4_PERAM</name>
<comment type="caution">
    <text evidence="6">The sequence shown here is derived from an EMBL/GenBank/DDBJ whole genome shotgun (WGS) entry which is preliminary data.</text>
</comment>
<dbReference type="PANTHER" id="PTHR10696">
    <property type="entry name" value="GAMMA-BUTYROBETAINE HYDROXYLASE-RELATED"/>
    <property type="match status" value="1"/>
</dbReference>
<dbReference type="Gene3D" id="3.60.130.10">
    <property type="entry name" value="Clavaminate synthase-like"/>
    <property type="match status" value="1"/>
</dbReference>
<dbReference type="InterPro" id="IPR050411">
    <property type="entry name" value="AlphaKG_dependent_hydroxylases"/>
</dbReference>
<dbReference type="InterPro" id="IPR003819">
    <property type="entry name" value="TauD/TfdA-like"/>
</dbReference>
<reference evidence="6 7" key="1">
    <citation type="journal article" date="2022" name="Allergy">
        <title>Genome assembly and annotation of Periplaneta americana reveal a comprehensive cockroach allergen profile.</title>
        <authorList>
            <person name="Wang L."/>
            <person name="Xiong Q."/>
            <person name="Saelim N."/>
            <person name="Wang L."/>
            <person name="Nong W."/>
            <person name="Wan A.T."/>
            <person name="Shi M."/>
            <person name="Liu X."/>
            <person name="Cao Q."/>
            <person name="Hui J.H.L."/>
            <person name="Sookrung N."/>
            <person name="Leung T.F."/>
            <person name="Tungtrongchitr A."/>
            <person name="Tsui S.K.W."/>
        </authorList>
    </citation>
    <scope>NUCLEOTIDE SEQUENCE [LARGE SCALE GENOMIC DNA]</scope>
    <source>
        <strain evidence="6">PWHHKU_190912</strain>
    </source>
</reference>
<proteinExistence type="predicted"/>
<dbReference type="EMBL" id="JAJSOF020000009">
    <property type="protein sequence ID" value="KAJ4446858.1"/>
    <property type="molecule type" value="Genomic_DNA"/>
</dbReference>
<sequence>MFKVAQVLEGVPVGEVDGVCDIPLFKYARLTFCDAERSFSQYKSLFRDNRHAFVMENLEMTFVVHCSSQPTTSTQVWLEGELLRNNRHHRAHTAIANLLRNRGWEVHEEIHCVSEDDSHRRVDIIAINRRTQKAMVLDPTICFERDTNQALQINDDKRACLPYLSEKYGISFYNWDVTGLLFGARGWPDGHESAYSLDWLWRNSHEVFVNSQIRDVKLWDGHCVEGNIAKVDVHHYMNTEKGVYDVVKSLVEFGVGIVINVPTTVEATEEVVQQISHVQHTLFGGMWQFSNKLEHYDTAYTQQALGAHNDNTYFTEAAGLQVFHCVQHDGDGGETLLVDGFRAADDLKRTHPQSFHRLSTIPLEAEYLEPRRNYYNVDTILKLHPITKQMEQIRFNLLDRATLRTVPAEEIPQLYEDICLLATKVKDPAGEWWFKLQPGMVLLIDNWRVLHGREDHVQNISCLFPLQGPEIEAGILLWPDDNAAQLDIPASLASGVESVCEKSKLSRVHLLNEV</sequence>
<evidence type="ECO:0000256" key="2">
    <source>
        <dbReference type="ARBA" id="ARBA00005022"/>
    </source>
</evidence>
<accession>A0ABQ8TKQ4</accession>
<evidence type="ECO:0000259" key="5">
    <source>
        <dbReference type="Pfam" id="PF02668"/>
    </source>
</evidence>
<keyword evidence="3" id="KW-0124">Carnitine biosynthesis</keyword>
<feature type="domain" description="TauD/TfdA-like" evidence="5">
    <location>
        <begin position="230"/>
        <end position="456"/>
    </location>
</feature>
<protein>
    <recommendedName>
        <fullName evidence="5">TauD/TfdA-like domain-containing protein</fullName>
    </recommendedName>
</protein>
<gene>
    <name evidence="6" type="ORF">ANN_13558</name>
</gene>
<dbReference type="PANTHER" id="PTHR10696:SF51">
    <property type="entry name" value="TRIMETHYLLYSINE DIOXYGENASE, MITOCHONDRIAL"/>
    <property type="match status" value="1"/>
</dbReference>
<evidence type="ECO:0000256" key="4">
    <source>
        <dbReference type="ARBA" id="ARBA00023002"/>
    </source>
</evidence>
<evidence type="ECO:0000256" key="3">
    <source>
        <dbReference type="ARBA" id="ARBA00022873"/>
    </source>
</evidence>
<comment type="pathway">
    <text evidence="2">Amine and polyamine biosynthesis; carnitine biosynthesis.</text>
</comment>
<keyword evidence="7" id="KW-1185">Reference proteome</keyword>